<keyword evidence="3" id="KW-1185">Reference proteome</keyword>
<evidence type="ECO:0000259" key="1">
    <source>
        <dbReference type="Pfam" id="PF06114"/>
    </source>
</evidence>
<dbReference type="EMBL" id="JBGUBD010000021">
    <property type="protein sequence ID" value="MFA9480436.1"/>
    <property type="molecule type" value="Genomic_DNA"/>
</dbReference>
<dbReference type="PANTHER" id="PTHR43236:SF1">
    <property type="entry name" value="BLL7220 PROTEIN"/>
    <property type="match status" value="1"/>
</dbReference>
<dbReference type="InterPro" id="IPR010359">
    <property type="entry name" value="IrrE_HExxH"/>
</dbReference>
<protein>
    <submittedName>
        <fullName evidence="2">ImmA/IrrE family metallo-endopeptidase</fullName>
    </submittedName>
</protein>
<accession>A0ABV4U9Z2</accession>
<dbReference type="Pfam" id="PF06114">
    <property type="entry name" value="Peptidase_M78"/>
    <property type="match status" value="1"/>
</dbReference>
<name>A0ABV4U9Z2_9BACT</name>
<sequence length="316" mass="35272">MMDVGSALSVAEQHFPLGPEKLAEQLGVRWWRTPLDGAAGWCIPTSSPVIVLNANDPSTRQRFTLAHELAHLVRGTPGLELTRDRDLFTSDAQEEREANELAASLLMPLRWLEAQALQAPIGKLVLNKLAAEANVSVPTLMYRIANCAAELGFSTITVLRFDGEHLKSQFPPVNVSDELAGRLLSGAKSTSNGIFRQPLTDGSVALGTLIENPAFYTTVFVQIVSAQVATLPSADEYLDRCKRYLFQDETRFVQKFGGCLGSFKSKNAEHSMPLEHAVHQFLEQYAGKWHDPEHEVRLRTEMGLAWLRYRLSKWYH</sequence>
<evidence type="ECO:0000313" key="3">
    <source>
        <dbReference type="Proteomes" id="UP001575105"/>
    </source>
</evidence>
<dbReference type="Proteomes" id="UP001575105">
    <property type="component" value="Unassembled WGS sequence"/>
</dbReference>
<dbReference type="InterPro" id="IPR052345">
    <property type="entry name" value="Rad_response_metalloprotease"/>
</dbReference>
<organism evidence="2 3">
    <name type="scientific">Natronomicrosphaera hydrolytica</name>
    <dbReference type="NCBI Taxonomy" id="3242702"/>
    <lineage>
        <taxon>Bacteria</taxon>
        <taxon>Pseudomonadati</taxon>
        <taxon>Planctomycetota</taxon>
        <taxon>Phycisphaerae</taxon>
        <taxon>Phycisphaerales</taxon>
        <taxon>Phycisphaeraceae</taxon>
        <taxon>Natronomicrosphaera</taxon>
    </lineage>
</organism>
<comment type="caution">
    <text evidence="2">The sequence shown here is derived from an EMBL/GenBank/DDBJ whole genome shotgun (WGS) entry which is preliminary data.</text>
</comment>
<dbReference type="RefSeq" id="WP_425347357.1">
    <property type="nucleotide sequence ID" value="NZ_JBGUBD010000021.1"/>
</dbReference>
<proteinExistence type="predicted"/>
<feature type="domain" description="IrrE N-terminal-like" evidence="1">
    <location>
        <begin position="23"/>
        <end position="144"/>
    </location>
</feature>
<evidence type="ECO:0000313" key="2">
    <source>
        <dbReference type="EMBL" id="MFA9480436.1"/>
    </source>
</evidence>
<reference evidence="2 3" key="1">
    <citation type="submission" date="2024-08" db="EMBL/GenBank/DDBJ databases">
        <title>Whole-genome sequencing of halo(alkali)philic microorganisms from hypersaline lakes.</title>
        <authorList>
            <person name="Sorokin D.Y."/>
            <person name="Merkel A.Y."/>
            <person name="Messina E."/>
            <person name="Yakimov M."/>
        </authorList>
    </citation>
    <scope>NUCLEOTIDE SEQUENCE [LARGE SCALE GENOMIC DNA]</scope>
    <source>
        <strain evidence="2 3">AB-hyl4</strain>
    </source>
</reference>
<dbReference type="Gene3D" id="1.10.10.2910">
    <property type="match status" value="1"/>
</dbReference>
<gene>
    <name evidence="2" type="ORF">ACERK3_19385</name>
</gene>
<dbReference type="PANTHER" id="PTHR43236">
    <property type="entry name" value="ANTITOXIN HIGA1"/>
    <property type="match status" value="1"/>
</dbReference>